<accession>A0A7C9E744</accession>
<organism evidence="1">
    <name type="scientific">Opuntia streptacantha</name>
    <name type="common">Prickly pear cactus</name>
    <name type="synonym">Opuntia cardona</name>
    <dbReference type="NCBI Taxonomy" id="393608"/>
    <lineage>
        <taxon>Eukaryota</taxon>
        <taxon>Viridiplantae</taxon>
        <taxon>Streptophyta</taxon>
        <taxon>Embryophyta</taxon>
        <taxon>Tracheophyta</taxon>
        <taxon>Spermatophyta</taxon>
        <taxon>Magnoliopsida</taxon>
        <taxon>eudicotyledons</taxon>
        <taxon>Gunneridae</taxon>
        <taxon>Pentapetalae</taxon>
        <taxon>Caryophyllales</taxon>
        <taxon>Cactineae</taxon>
        <taxon>Cactaceae</taxon>
        <taxon>Opuntioideae</taxon>
        <taxon>Opuntia</taxon>
    </lineage>
</organism>
<reference evidence="1" key="2">
    <citation type="submission" date="2020-07" db="EMBL/GenBank/DDBJ databases">
        <authorList>
            <person name="Vera ALvarez R."/>
            <person name="Arias-Moreno D.M."/>
            <person name="Jimenez-Jacinto V."/>
            <person name="Jimenez-Bremont J.F."/>
            <person name="Swaminathan K."/>
            <person name="Moose S.P."/>
            <person name="Guerrero-Gonzalez M.L."/>
            <person name="Marino-Ramirez L."/>
            <person name="Landsman D."/>
            <person name="Rodriguez-Kessler M."/>
            <person name="Delgado-Sanchez P."/>
        </authorList>
    </citation>
    <scope>NUCLEOTIDE SEQUENCE</scope>
    <source>
        <tissue evidence="1">Cladode</tissue>
    </source>
</reference>
<name>A0A7C9E744_OPUST</name>
<sequence>MLWKPGRREVMKPKTIIWISFTIPHHWLAPSAPASGAASFSATSSAASAGGLSFSAPSWASAAAATAFSFPCLGPGSALAAGLGGRGGAAALCIDCETHRMSGVKAPVWYRYTIDAKNTSRASLCLEPS</sequence>
<dbReference type="EMBL" id="GISG01185035">
    <property type="protein sequence ID" value="MBA4654864.1"/>
    <property type="molecule type" value="Transcribed_RNA"/>
</dbReference>
<dbReference type="AlphaFoldDB" id="A0A7C9E744"/>
<proteinExistence type="predicted"/>
<reference evidence="1" key="1">
    <citation type="journal article" date="2013" name="J. Plant Res.">
        <title>Effect of fungi and light on seed germination of three Opuntia species from semiarid lands of central Mexico.</title>
        <authorList>
            <person name="Delgado-Sanchez P."/>
            <person name="Jimenez-Bremont J.F."/>
            <person name="Guerrero-Gonzalez Mde L."/>
            <person name="Flores J."/>
        </authorList>
    </citation>
    <scope>NUCLEOTIDE SEQUENCE</scope>
    <source>
        <tissue evidence="1">Cladode</tissue>
    </source>
</reference>
<protein>
    <submittedName>
        <fullName evidence="1">Uncharacterized protein</fullName>
    </submittedName>
</protein>
<evidence type="ECO:0000313" key="1">
    <source>
        <dbReference type="EMBL" id="MBA4654864.1"/>
    </source>
</evidence>